<dbReference type="InterPro" id="IPR022037">
    <property type="entry name" value="DUF3606"/>
</dbReference>
<organism evidence="1 2">
    <name type="scientific">Novosphingobium anseongense</name>
    <dbReference type="NCBI Taxonomy" id="3133436"/>
    <lineage>
        <taxon>Bacteria</taxon>
        <taxon>Pseudomonadati</taxon>
        <taxon>Pseudomonadota</taxon>
        <taxon>Alphaproteobacteria</taxon>
        <taxon>Sphingomonadales</taxon>
        <taxon>Sphingomonadaceae</taxon>
        <taxon>Novosphingobium</taxon>
    </lineage>
</organism>
<comment type="caution">
    <text evidence="1">The sequence shown here is derived from an EMBL/GenBank/DDBJ whole genome shotgun (WGS) entry which is preliminary data.</text>
</comment>
<reference evidence="1 2" key="1">
    <citation type="submission" date="2024-03" db="EMBL/GenBank/DDBJ databases">
        <authorList>
            <person name="Jo J.-H."/>
        </authorList>
    </citation>
    <scope>NUCLEOTIDE SEQUENCE [LARGE SCALE GENOMIC DNA]</scope>
    <source>
        <strain evidence="1 2">PS1R-30</strain>
    </source>
</reference>
<proteinExistence type="predicted"/>
<evidence type="ECO:0000313" key="2">
    <source>
        <dbReference type="Proteomes" id="UP001361239"/>
    </source>
</evidence>
<keyword evidence="2" id="KW-1185">Reference proteome</keyword>
<protein>
    <submittedName>
        <fullName evidence="1">DUF3606 domain-containing protein</fullName>
    </submittedName>
</protein>
<dbReference type="Pfam" id="PF12244">
    <property type="entry name" value="DUF3606"/>
    <property type="match status" value="1"/>
</dbReference>
<dbReference type="RefSeq" id="WP_339586685.1">
    <property type="nucleotide sequence ID" value="NZ_JBBHJZ010000002.1"/>
</dbReference>
<name>A0ABU8RUH8_9SPHN</name>
<sequence>MSDDKTKQGRDRKFIARGEPYEVRHFADTHDISIELAEKLIKQHGNSREALDAAAKAMKA</sequence>
<dbReference type="Proteomes" id="UP001361239">
    <property type="component" value="Unassembled WGS sequence"/>
</dbReference>
<gene>
    <name evidence="1" type="ORF">WG901_08765</name>
</gene>
<accession>A0ABU8RUH8</accession>
<dbReference type="EMBL" id="JBBHJZ010000002">
    <property type="protein sequence ID" value="MEJ5976723.1"/>
    <property type="molecule type" value="Genomic_DNA"/>
</dbReference>
<evidence type="ECO:0000313" key="1">
    <source>
        <dbReference type="EMBL" id="MEJ5976723.1"/>
    </source>
</evidence>